<dbReference type="RefSeq" id="WP_069689667.1">
    <property type="nucleotide sequence ID" value="NZ_CP017147.1"/>
</dbReference>
<accession>A0A1D7TZA2</accession>
<proteinExistence type="predicted"/>
<organism evidence="1 2">
    <name type="scientific">Bosea vaviloviae</name>
    <dbReference type="NCBI Taxonomy" id="1526658"/>
    <lineage>
        <taxon>Bacteria</taxon>
        <taxon>Pseudomonadati</taxon>
        <taxon>Pseudomonadota</taxon>
        <taxon>Alphaproteobacteria</taxon>
        <taxon>Hyphomicrobiales</taxon>
        <taxon>Boseaceae</taxon>
        <taxon>Bosea</taxon>
    </lineage>
</organism>
<reference evidence="1 2" key="1">
    <citation type="journal article" date="2015" name="Antonie Van Leeuwenhoek">
        <title>Bosea vaviloviae sp. nov., a new species of slow-growing rhizobia isolated from nodules of the relict species Vavilovia formosa (Stev.) Fed.</title>
        <authorList>
            <person name="Safronova V.I."/>
            <person name="Kuznetsova I.G."/>
            <person name="Sazanova A.L."/>
            <person name="Kimeklis A.K."/>
            <person name="Belimov A.A."/>
            <person name="Andronov E.E."/>
            <person name="Pinaev A.G."/>
            <person name="Chizhevskaya E.P."/>
            <person name="Pukhaev A.R."/>
            <person name="Popov K.P."/>
            <person name="Willems A."/>
            <person name="Tikhonovich I.A."/>
        </authorList>
    </citation>
    <scope>NUCLEOTIDE SEQUENCE [LARGE SCALE GENOMIC DNA]</scope>
    <source>
        <strain evidence="1 2">Vaf18</strain>
    </source>
</reference>
<keyword evidence="2" id="KW-1185">Reference proteome</keyword>
<dbReference type="OrthoDB" id="7999580at2"/>
<protein>
    <submittedName>
        <fullName evidence="1">Uncharacterized protein</fullName>
    </submittedName>
</protein>
<evidence type="ECO:0000313" key="2">
    <source>
        <dbReference type="Proteomes" id="UP000094969"/>
    </source>
</evidence>
<dbReference type="KEGG" id="bvv:BHK69_08215"/>
<sequence length="233" mass="24778">MDLSTAQRATITDGRMVIAGLPGHFVQAPARRLTLEASGLAALSGYALRDGALANDSRIAARAKLPEDSLGRAGLSEEAGEMPLAIRPLPEGGMATRMLLVLAHGGEEPGYHATLWLPNEIFSALKQDVEADRAGQLSLVATTSLWLDEAERDAPTERPVAWRLGPAPDDEGSVPARGLVERIGWSAAAASPTFAQADEEPEETVAEALTRLNWSLKQIALVLLFLMIIAALK</sequence>
<dbReference type="AlphaFoldDB" id="A0A1D7TZA2"/>
<dbReference type="Proteomes" id="UP000094969">
    <property type="component" value="Chromosome"/>
</dbReference>
<name>A0A1D7TZA2_9HYPH</name>
<gene>
    <name evidence="1" type="ORF">BHK69_08215</name>
</gene>
<dbReference type="EMBL" id="CP017147">
    <property type="protein sequence ID" value="AOO80448.1"/>
    <property type="molecule type" value="Genomic_DNA"/>
</dbReference>
<evidence type="ECO:0000313" key="1">
    <source>
        <dbReference type="EMBL" id="AOO80448.1"/>
    </source>
</evidence>